<protein>
    <submittedName>
        <fullName evidence="1">Uncharacterized protein</fullName>
    </submittedName>
</protein>
<dbReference type="Proteomes" id="UP001163046">
    <property type="component" value="Unassembled WGS sequence"/>
</dbReference>
<dbReference type="AlphaFoldDB" id="A0A9W9YVN5"/>
<comment type="caution">
    <text evidence="1">The sequence shown here is derived from an EMBL/GenBank/DDBJ whole genome shotgun (WGS) entry which is preliminary data.</text>
</comment>
<proteinExistence type="predicted"/>
<dbReference type="EMBL" id="MU826870">
    <property type="protein sequence ID" value="KAJ7370265.1"/>
    <property type="molecule type" value="Genomic_DNA"/>
</dbReference>
<gene>
    <name evidence="1" type="ORF">OS493_033611</name>
</gene>
<reference evidence="1" key="1">
    <citation type="submission" date="2023-01" db="EMBL/GenBank/DDBJ databases">
        <title>Genome assembly of the deep-sea coral Lophelia pertusa.</title>
        <authorList>
            <person name="Herrera S."/>
            <person name="Cordes E."/>
        </authorList>
    </citation>
    <scope>NUCLEOTIDE SEQUENCE</scope>
    <source>
        <strain evidence="1">USNM1676648</strain>
        <tissue evidence="1">Polyp</tissue>
    </source>
</reference>
<evidence type="ECO:0000313" key="1">
    <source>
        <dbReference type="EMBL" id="KAJ7370265.1"/>
    </source>
</evidence>
<sequence length="139" mass="13806">MAETTWAEYGTTFTLTVGATVGAKFACNAVLPGSGAAVDFFLAGKCLYNGDKTGAAINTVSGIADLVSFGLAGCIKDAMKGGAKTAATETAKQTAKSASKEATKNVGEELSKQLATGVIEGSAKSAAVEATKVAAKSCL</sequence>
<accession>A0A9W9YVN5</accession>
<keyword evidence="2" id="KW-1185">Reference proteome</keyword>
<organism evidence="1 2">
    <name type="scientific">Desmophyllum pertusum</name>
    <dbReference type="NCBI Taxonomy" id="174260"/>
    <lineage>
        <taxon>Eukaryota</taxon>
        <taxon>Metazoa</taxon>
        <taxon>Cnidaria</taxon>
        <taxon>Anthozoa</taxon>
        <taxon>Hexacorallia</taxon>
        <taxon>Scleractinia</taxon>
        <taxon>Caryophylliina</taxon>
        <taxon>Caryophylliidae</taxon>
        <taxon>Desmophyllum</taxon>
    </lineage>
</organism>
<evidence type="ECO:0000313" key="2">
    <source>
        <dbReference type="Proteomes" id="UP001163046"/>
    </source>
</evidence>
<name>A0A9W9YVN5_9CNID</name>
<dbReference type="OrthoDB" id="10622293at2759"/>